<dbReference type="RefSeq" id="XP_004992299.1">
    <property type="nucleotide sequence ID" value="XM_004992242.1"/>
</dbReference>
<feature type="compositionally biased region" description="Basic residues" evidence="4">
    <location>
        <begin position="308"/>
        <end position="325"/>
    </location>
</feature>
<accession>F2UF46</accession>
<feature type="region of interest" description="Disordered" evidence="4">
    <location>
        <begin position="22"/>
        <end position="166"/>
    </location>
</feature>
<gene>
    <name evidence="5" type="ORF">PTSG_06900</name>
</gene>
<keyword evidence="6" id="KW-1185">Reference proteome</keyword>
<evidence type="ECO:0000256" key="3">
    <source>
        <dbReference type="ARBA" id="ARBA00023242"/>
    </source>
</evidence>
<dbReference type="PANTHER" id="PTHR14152:SF5">
    <property type="entry name" value="U4_U6.U5 TRI-SNRNP-ASSOCIATED PROTEIN 1"/>
    <property type="match status" value="1"/>
</dbReference>
<feature type="region of interest" description="Disordered" evidence="4">
    <location>
        <begin position="303"/>
        <end position="374"/>
    </location>
</feature>
<feature type="region of interest" description="Disordered" evidence="4">
    <location>
        <begin position="662"/>
        <end position="686"/>
    </location>
</feature>
<organism evidence="6">
    <name type="scientific">Salpingoeca rosetta (strain ATCC 50818 / BSB-021)</name>
    <dbReference type="NCBI Taxonomy" id="946362"/>
    <lineage>
        <taxon>Eukaryota</taxon>
        <taxon>Choanoflagellata</taxon>
        <taxon>Craspedida</taxon>
        <taxon>Salpingoecidae</taxon>
        <taxon>Salpingoeca</taxon>
    </lineage>
</organism>
<dbReference type="GO" id="GO:0000481">
    <property type="term" value="P:maturation of 5S rRNA"/>
    <property type="evidence" value="ECO:0007669"/>
    <property type="project" value="TreeGrafter"/>
</dbReference>
<dbReference type="GeneID" id="16072859"/>
<feature type="region of interest" description="Disordered" evidence="4">
    <location>
        <begin position="571"/>
        <end position="650"/>
    </location>
</feature>
<reference evidence="5" key="1">
    <citation type="submission" date="2009-08" db="EMBL/GenBank/DDBJ databases">
        <title>Annotation of Salpingoeca rosetta.</title>
        <authorList>
            <consortium name="The Broad Institute Genome Sequencing Platform"/>
            <person name="Russ C."/>
            <person name="Cuomo C."/>
            <person name="Burger G."/>
            <person name="Gray M.W."/>
            <person name="Holland P.W.H."/>
            <person name="King N."/>
            <person name="Lang F.B.F."/>
            <person name="Roger A.J."/>
            <person name="Ruiz-Trillo I."/>
            <person name="Young S.K."/>
            <person name="Zeng Q."/>
            <person name="Gargeya S."/>
            <person name="Alvarado L."/>
            <person name="Berlin A."/>
            <person name="Chapman S.B."/>
            <person name="Chen Z."/>
            <person name="Freedman E."/>
            <person name="Gellesch M."/>
            <person name="Goldberg J."/>
            <person name="Griggs A."/>
            <person name="Gujja S."/>
            <person name="Heilman E."/>
            <person name="Heiman D."/>
            <person name="Howarth C."/>
            <person name="Mehta T."/>
            <person name="Neiman D."/>
            <person name="Pearson M."/>
            <person name="Roberts A."/>
            <person name="Saif S."/>
            <person name="Shea T."/>
            <person name="Shenoy N."/>
            <person name="Sisk P."/>
            <person name="Stolte C."/>
            <person name="Sykes S."/>
            <person name="White J."/>
            <person name="Yandava C."/>
            <person name="Haas B."/>
            <person name="Nusbaum C."/>
            <person name="Birren B."/>
        </authorList>
    </citation>
    <scope>NUCLEOTIDE SEQUENCE [LARGE SCALE GENOMIC DNA]</scope>
    <source>
        <strain evidence="5">ATCC 50818</strain>
    </source>
</reference>
<feature type="region of interest" description="Disordered" evidence="4">
    <location>
        <begin position="442"/>
        <end position="554"/>
    </location>
</feature>
<feature type="compositionally biased region" description="Basic residues" evidence="4">
    <location>
        <begin position="667"/>
        <end position="683"/>
    </location>
</feature>
<evidence type="ECO:0000313" key="6">
    <source>
        <dbReference type="Proteomes" id="UP000007799"/>
    </source>
</evidence>
<feature type="compositionally biased region" description="Basic and acidic residues" evidence="4">
    <location>
        <begin position="598"/>
        <end position="637"/>
    </location>
</feature>
<keyword evidence="3" id="KW-0539">Nucleus</keyword>
<dbReference type="OMA" id="KRRDYTG"/>
<dbReference type="InParanoid" id="F2UF46"/>
<dbReference type="STRING" id="946362.F2UF46"/>
<comment type="subcellular location">
    <subcellularLocation>
        <location evidence="1">Nucleus</location>
    </subcellularLocation>
</comment>
<feature type="compositionally biased region" description="Low complexity" evidence="4">
    <location>
        <begin position="459"/>
        <end position="500"/>
    </location>
</feature>
<dbReference type="Pfam" id="PF03343">
    <property type="entry name" value="SART-1"/>
    <property type="match status" value="1"/>
</dbReference>
<dbReference type="GO" id="GO:0045292">
    <property type="term" value="P:mRNA cis splicing, via spliceosome"/>
    <property type="evidence" value="ECO:0007669"/>
    <property type="project" value="TreeGrafter"/>
</dbReference>
<dbReference type="Proteomes" id="UP000007799">
    <property type="component" value="Unassembled WGS sequence"/>
</dbReference>
<sequence length="725" mass="80283">MSSAEEISLNVEESNALRAKLGLAPLRGDDEPREAKPGQSSMETDVLLAPVVPGEKQREAELRDKLKERKEKRSVEAKLRSVKTLGEADDDDDSAAAWVKRSRAKKQAQRQAKMLQDMDEQLTGSSSASASAGGSSRKRKGSKNPTIKQEEYTSTDLRGMTVRHDLDQFQEGAQTILTLEDRGVLDDDEEDVLVNVNIAEDEHAKRRVAEAQRSGGYDPKRGLDDDDEDTLLGLKKKSVLDKYDDIDSLTGDKKLKETKTFRIGFEDEKSSEEQRKEEVRQRLLQAESLEFKHNAVSDFYTEEEMEKFKKKRKKRKAKGRKKTRRVRADDLLGLDDEEEQTQPEAEGDTMETGADVSHAVRDEEDILNQANDAELEAAERELEAELQASLTRARRARKNAYKKKDVTELLDAAVKKSKENNNGSSAGGGVVFSTMSEFVRGIGANSKDDDQPRKRNKQGSSSSATATATAGATETSAPPVPAAPASSSSSASSAAAAAMETGEDKAEEGGDGDGTGRYFQSSFTTDQATTDAEHAERKTEVDDTPVLGEEGNVGSSVTAALNLALRKGYLAQKKKKQQQQQEEATASRLAELTSKNAQQEEHGPEDDDHGRDSRSSRDWRRDSRRDRDRGDPFEKRGYQPSFRLSYTDNTGRELTPKEAFTYMSHQFHGKTSGRMKTEKKLRKRQQEEALLKMSSEDTPLGSVVGLRKHQEQTGKAHIVLSGSQK</sequence>
<proteinExistence type="inferred from homology"/>
<feature type="compositionally biased region" description="Low complexity" evidence="4">
    <location>
        <begin position="124"/>
        <end position="135"/>
    </location>
</feature>
<dbReference type="FunCoup" id="F2UF46">
    <property type="interactions" value="1997"/>
</dbReference>
<dbReference type="eggNOG" id="KOG2217">
    <property type="taxonomic scope" value="Eukaryota"/>
</dbReference>
<dbReference type="PANTHER" id="PTHR14152">
    <property type="entry name" value="SQUAMOUS CELL CARCINOMA ANTIGEN RECOGNISED BY CYTOTOXIC T LYMPHOCYTES"/>
    <property type="match status" value="1"/>
</dbReference>
<evidence type="ECO:0000256" key="1">
    <source>
        <dbReference type="ARBA" id="ARBA00004123"/>
    </source>
</evidence>
<evidence type="ECO:0000313" key="5">
    <source>
        <dbReference type="EMBL" id="EGD75246.1"/>
    </source>
</evidence>
<feature type="compositionally biased region" description="Acidic residues" evidence="4">
    <location>
        <begin position="332"/>
        <end position="349"/>
    </location>
</feature>
<feature type="compositionally biased region" description="Basic and acidic residues" evidence="4">
    <location>
        <begin position="531"/>
        <end position="541"/>
    </location>
</feature>
<feature type="compositionally biased region" description="Basic and acidic residues" evidence="4">
    <location>
        <begin position="55"/>
        <end position="79"/>
    </location>
</feature>
<feature type="region of interest" description="Disordered" evidence="4">
    <location>
        <begin position="198"/>
        <end position="228"/>
    </location>
</feature>
<evidence type="ECO:0000256" key="2">
    <source>
        <dbReference type="ARBA" id="ARBA00006076"/>
    </source>
</evidence>
<dbReference type="KEGG" id="sre:PTSG_06900"/>
<dbReference type="InterPro" id="IPR005011">
    <property type="entry name" value="SNU66/SART1"/>
</dbReference>
<feature type="compositionally biased region" description="Polar residues" evidence="4">
    <location>
        <begin position="144"/>
        <end position="156"/>
    </location>
</feature>
<feature type="compositionally biased region" description="Basic and acidic residues" evidence="4">
    <location>
        <begin position="27"/>
        <end position="36"/>
    </location>
</feature>
<dbReference type="GO" id="GO:0046540">
    <property type="term" value="C:U4/U6 x U5 tri-snRNP complex"/>
    <property type="evidence" value="ECO:0007669"/>
    <property type="project" value="TreeGrafter"/>
</dbReference>
<feature type="compositionally biased region" description="Polar residues" evidence="4">
    <location>
        <begin position="518"/>
        <end position="530"/>
    </location>
</feature>
<protein>
    <submittedName>
        <fullName evidence="5">Squamous-cell carcinoma T-cell-recognized antigen</fullName>
    </submittedName>
</protein>
<dbReference type="AlphaFoldDB" id="F2UF46"/>
<feature type="compositionally biased region" description="Basic and acidic residues" evidence="4">
    <location>
        <begin position="200"/>
        <end position="210"/>
    </location>
</feature>
<dbReference type="EMBL" id="GL832971">
    <property type="protein sequence ID" value="EGD75246.1"/>
    <property type="molecule type" value="Genomic_DNA"/>
</dbReference>
<name>F2UF46_SALR5</name>
<dbReference type="OrthoDB" id="5583at2759"/>
<comment type="similarity">
    <text evidence="2">Belongs to the SNU66/SART1 family.</text>
</comment>
<evidence type="ECO:0000256" key="4">
    <source>
        <dbReference type="SAM" id="MobiDB-lite"/>
    </source>
</evidence>